<sequence length="74" mass="8565">MFSSPPLSYALTFNKLLMTSTLLWPNGRATSVACVDCANIAIFNNLYKKHTYYVYSAIYYEYEKISEEATKYQL</sequence>
<dbReference type="AlphaFoldDB" id="A0A402BJ17"/>
<dbReference type="EMBL" id="BIFT01000002">
    <property type="protein sequence ID" value="GCE31355.1"/>
    <property type="molecule type" value="Genomic_DNA"/>
</dbReference>
<reference evidence="2" key="1">
    <citation type="submission" date="2018-12" db="EMBL/GenBank/DDBJ databases">
        <title>Tengunoibacter tsumagoiensis gen. nov., sp. nov., Dictyobacter kobayashii sp. nov., D. alpinus sp. nov., and D. joshuensis sp. nov. and description of Dictyobacteraceae fam. nov. within the order Ktedonobacterales isolated from Tengu-no-mugimeshi.</title>
        <authorList>
            <person name="Wang C.M."/>
            <person name="Zheng Y."/>
            <person name="Sakai Y."/>
            <person name="Toyoda A."/>
            <person name="Minakuchi Y."/>
            <person name="Abe K."/>
            <person name="Yokota A."/>
            <person name="Yabe S."/>
        </authorList>
    </citation>
    <scope>NUCLEOTIDE SEQUENCE [LARGE SCALE GENOMIC DNA]</scope>
    <source>
        <strain evidence="2">Uno16</strain>
    </source>
</reference>
<name>A0A402BJ17_9CHLR</name>
<organism evidence="1 2">
    <name type="scientific">Dictyobacter alpinus</name>
    <dbReference type="NCBI Taxonomy" id="2014873"/>
    <lineage>
        <taxon>Bacteria</taxon>
        <taxon>Bacillati</taxon>
        <taxon>Chloroflexota</taxon>
        <taxon>Ktedonobacteria</taxon>
        <taxon>Ktedonobacterales</taxon>
        <taxon>Dictyobacteraceae</taxon>
        <taxon>Dictyobacter</taxon>
    </lineage>
</organism>
<proteinExistence type="predicted"/>
<evidence type="ECO:0000313" key="1">
    <source>
        <dbReference type="EMBL" id="GCE31355.1"/>
    </source>
</evidence>
<dbReference type="Proteomes" id="UP000287171">
    <property type="component" value="Unassembled WGS sequence"/>
</dbReference>
<evidence type="ECO:0000313" key="2">
    <source>
        <dbReference type="Proteomes" id="UP000287171"/>
    </source>
</evidence>
<accession>A0A402BJ17</accession>
<comment type="caution">
    <text evidence="1">The sequence shown here is derived from an EMBL/GenBank/DDBJ whole genome shotgun (WGS) entry which is preliminary data.</text>
</comment>
<gene>
    <name evidence="1" type="ORF">KDA_68390</name>
</gene>
<protein>
    <submittedName>
        <fullName evidence="1">Uncharacterized protein</fullName>
    </submittedName>
</protein>
<keyword evidence="2" id="KW-1185">Reference proteome</keyword>